<dbReference type="Pfam" id="PF04827">
    <property type="entry name" value="Plant_tran"/>
    <property type="match status" value="1"/>
</dbReference>
<gene>
    <name evidence="1" type="ORF">LSAT_V11C500273480</name>
</gene>
<reference evidence="1 2" key="1">
    <citation type="journal article" date="2017" name="Nat. Commun.">
        <title>Genome assembly with in vitro proximity ligation data and whole-genome triplication in lettuce.</title>
        <authorList>
            <person name="Reyes-Chin-Wo S."/>
            <person name="Wang Z."/>
            <person name="Yang X."/>
            <person name="Kozik A."/>
            <person name="Arikit S."/>
            <person name="Song C."/>
            <person name="Xia L."/>
            <person name="Froenicke L."/>
            <person name="Lavelle D.O."/>
            <person name="Truco M.J."/>
            <person name="Xia R."/>
            <person name="Zhu S."/>
            <person name="Xu C."/>
            <person name="Xu H."/>
            <person name="Xu X."/>
            <person name="Cox K."/>
            <person name="Korf I."/>
            <person name="Meyers B.C."/>
            <person name="Michelmore R.W."/>
        </authorList>
    </citation>
    <scope>NUCLEOTIDE SEQUENCE [LARGE SCALE GENOMIC DNA]</scope>
    <source>
        <strain evidence="2">cv. Salinas</strain>
        <tissue evidence="1">Seedlings</tissue>
    </source>
</reference>
<dbReference type="Proteomes" id="UP000235145">
    <property type="component" value="Unassembled WGS sequence"/>
</dbReference>
<proteinExistence type="predicted"/>
<evidence type="ECO:0000313" key="1">
    <source>
        <dbReference type="EMBL" id="KAJ0207732.1"/>
    </source>
</evidence>
<protein>
    <recommendedName>
        <fullName evidence="3">DDE Tnp4 domain-containing protein</fullName>
    </recommendedName>
</protein>
<dbReference type="PANTHER" id="PTHR47150:SF4">
    <property type="entry name" value="HARBINGER TRANSPOSASE-DERIVED PROTEIN-RELATED"/>
    <property type="match status" value="1"/>
</dbReference>
<evidence type="ECO:0008006" key="3">
    <source>
        <dbReference type="Google" id="ProtNLM"/>
    </source>
</evidence>
<comment type="caution">
    <text evidence="1">The sequence shown here is derived from an EMBL/GenBank/DDBJ whole genome shotgun (WGS) entry which is preliminary data.</text>
</comment>
<organism evidence="1 2">
    <name type="scientific">Lactuca sativa</name>
    <name type="common">Garden lettuce</name>
    <dbReference type="NCBI Taxonomy" id="4236"/>
    <lineage>
        <taxon>Eukaryota</taxon>
        <taxon>Viridiplantae</taxon>
        <taxon>Streptophyta</taxon>
        <taxon>Embryophyta</taxon>
        <taxon>Tracheophyta</taxon>
        <taxon>Spermatophyta</taxon>
        <taxon>Magnoliopsida</taxon>
        <taxon>eudicotyledons</taxon>
        <taxon>Gunneridae</taxon>
        <taxon>Pentapetalae</taxon>
        <taxon>asterids</taxon>
        <taxon>campanulids</taxon>
        <taxon>Asterales</taxon>
        <taxon>Asteraceae</taxon>
        <taxon>Cichorioideae</taxon>
        <taxon>Cichorieae</taxon>
        <taxon>Lactucinae</taxon>
        <taxon>Lactuca</taxon>
    </lineage>
</organism>
<dbReference type="EMBL" id="NBSK02000005">
    <property type="protein sequence ID" value="KAJ0207732.1"/>
    <property type="molecule type" value="Genomic_DNA"/>
</dbReference>
<dbReference type="InterPro" id="IPR006912">
    <property type="entry name" value="Harbinger_derived_prot"/>
</dbReference>
<evidence type="ECO:0000313" key="2">
    <source>
        <dbReference type="Proteomes" id="UP000235145"/>
    </source>
</evidence>
<dbReference type="PANTHER" id="PTHR47150">
    <property type="entry name" value="OS12G0169200 PROTEIN"/>
    <property type="match status" value="1"/>
</dbReference>
<name>A0A9R1VN22_LACSA</name>
<accession>A0A9R1VN22</accession>
<dbReference type="AlphaFoldDB" id="A0A9R1VN22"/>
<sequence>MDSNNDSSSSEDELINNNLLPALSRTAQLLLQNNVSSSNNQRRNTIQRDRLEAEQLLIRHYFADDSTYGHDLFRRRFRMSKGLFMQLVGDLEMNYPYFQTTWDATNQRSFSGLQKCTSTIRQLAKGYNPDSLDEYLNMSERTSREALENFCYGIVQMYKAEYLRRPTSTDIQKLYEAHEARHGFPGMLGSIDCTHWNWRNCLTELRGQYMRGDHQYPTMILEAVTSQDLWFWHAFYGVAGSNNDLNVLYQSPLFDEKYHGTGPDCSFDLNGEHYKHGYYLADGIYPTWVVFVKSYPHAITNKKKRFKAAQESARKDVERTFGVLKGCWDILKMSARAMTVKKTKNIMYVCIILHNMILKDEGAAISPVHQPDPPPPPMTKSKT</sequence>
<keyword evidence="2" id="KW-1185">Reference proteome</keyword>